<dbReference type="EMBL" id="JBEDUW010000001">
    <property type="protein sequence ID" value="KAK9948377.1"/>
    <property type="molecule type" value="Genomic_DNA"/>
</dbReference>
<accession>A0AAW1YIL0</accession>
<dbReference type="Gene3D" id="1.10.510.10">
    <property type="entry name" value="Transferase(Phosphotransferase) domain 1"/>
    <property type="match status" value="1"/>
</dbReference>
<feature type="domain" description="Protein kinase" evidence="4">
    <location>
        <begin position="213"/>
        <end position="497"/>
    </location>
</feature>
<name>A0AAW1YIL0_RUBAR</name>
<dbReference type="InterPro" id="IPR008808">
    <property type="entry name" value="Powdery_mildew-R_dom"/>
</dbReference>
<dbReference type="GO" id="GO:0004672">
    <property type="term" value="F:protein kinase activity"/>
    <property type="evidence" value="ECO:0007669"/>
    <property type="project" value="InterPro"/>
</dbReference>
<sequence>MVIVGEFVGGAALGAAFGVLCDVVKEAVNKPTPFKSLLNNINSTLDHLQPVIERIGEHEVELGHSDWVIKCLIKQVKDGVLLVQKSSKVSKWNCIKSYNYTEQLIELDGSLKRSIEILKVEGVRDAKETLVLTRENNDRLNESAKDGVLVRRLLKRIERLVSCTCRDKSRHHSGNRVSKASRRRGRRRRGISEASNLRVFRLAELKAATGNFRPDVSRLEKGRFGTFVKGKPLGTGITVDVNILCLYPQSMQGIQEWESEVNFLGRLSHPNLVQLLGYCNEEGERFFVYEFVPNRSLHHHLFGHNPDEEEPLSWGNRLKIAVGAAQGLNYLHSLQTQIIHRHVKPSYILLDENYNAKLSDLYLAKWGPYDESSGTLGYDAPEYFKTGRDLCVKSDVYSFGVVLLQILTGLEVEVYDFSHPEAEIDLVCWAIPLLSDETKLQAIMDARLKGQYSSQEALQTAHLTLKCLQLDPQSRPSMAQVVDELQHIQAKTNHSKLDTECDSHEVLPEIRTESSSRNFVLPDVRTN</sequence>
<dbReference type="PROSITE" id="PS51153">
    <property type="entry name" value="RPW8"/>
    <property type="match status" value="1"/>
</dbReference>
<keyword evidence="2" id="KW-0472">Membrane</keyword>
<feature type="region of interest" description="Disordered" evidence="3">
    <location>
        <begin position="168"/>
        <end position="189"/>
    </location>
</feature>
<dbReference type="PANTHER" id="PTHR45621">
    <property type="entry name" value="OS01G0588500 PROTEIN-RELATED"/>
    <property type="match status" value="1"/>
</dbReference>
<dbReference type="Pfam" id="PF07714">
    <property type="entry name" value="PK_Tyr_Ser-Thr"/>
    <property type="match status" value="1"/>
</dbReference>
<dbReference type="InterPro" id="IPR000719">
    <property type="entry name" value="Prot_kinase_dom"/>
</dbReference>
<dbReference type="InterPro" id="IPR011009">
    <property type="entry name" value="Kinase-like_dom_sf"/>
</dbReference>
<evidence type="ECO:0000256" key="2">
    <source>
        <dbReference type="ARBA" id="ARBA00022475"/>
    </source>
</evidence>
<protein>
    <recommendedName>
        <fullName evidence="8">Protein kinase domain-containing protein</fullName>
    </recommendedName>
</protein>
<dbReference type="GO" id="GO:0005524">
    <property type="term" value="F:ATP binding"/>
    <property type="evidence" value="ECO:0007669"/>
    <property type="project" value="InterPro"/>
</dbReference>
<evidence type="ECO:0000259" key="5">
    <source>
        <dbReference type="PROSITE" id="PS51153"/>
    </source>
</evidence>
<comment type="subcellular location">
    <subcellularLocation>
        <location evidence="1">Cell membrane</location>
    </subcellularLocation>
</comment>
<reference evidence="6 7" key="1">
    <citation type="journal article" date="2023" name="G3 (Bethesda)">
        <title>A chromosome-length genome assembly and annotation of blackberry (Rubus argutus, cv. 'Hillquist').</title>
        <authorList>
            <person name="Bruna T."/>
            <person name="Aryal R."/>
            <person name="Dudchenko O."/>
            <person name="Sargent D.J."/>
            <person name="Mead D."/>
            <person name="Buti M."/>
            <person name="Cavallini A."/>
            <person name="Hytonen T."/>
            <person name="Andres J."/>
            <person name="Pham M."/>
            <person name="Weisz D."/>
            <person name="Mascagni F."/>
            <person name="Usai G."/>
            <person name="Natali L."/>
            <person name="Bassil N."/>
            <person name="Fernandez G.E."/>
            <person name="Lomsadze A."/>
            <person name="Armour M."/>
            <person name="Olukolu B."/>
            <person name="Poorten T."/>
            <person name="Britton C."/>
            <person name="Davik J."/>
            <person name="Ashrafi H."/>
            <person name="Aiden E.L."/>
            <person name="Borodovsky M."/>
            <person name="Worthington M."/>
        </authorList>
    </citation>
    <scope>NUCLEOTIDE SEQUENCE [LARGE SCALE GENOMIC DNA]</scope>
    <source>
        <strain evidence="6">PI 553951</strain>
    </source>
</reference>
<dbReference type="PROSITE" id="PS50011">
    <property type="entry name" value="PROTEIN_KINASE_DOM"/>
    <property type="match status" value="1"/>
</dbReference>
<organism evidence="6 7">
    <name type="scientific">Rubus argutus</name>
    <name type="common">Southern blackberry</name>
    <dbReference type="NCBI Taxonomy" id="59490"/>
    <lineage>
        <taxon>Eukaryota</taxon>
        <taxon>Viridiplantae</taxon>
        <taxon>Streptophyta</taxon>
        <taxon>Embryophyta</taxon>
        <taxon>Tracheophyta</taxon>
        <taxon>Spermatophyta</taxon>
        <taxon>Magnoliopsida</taxon>
        <taxon>eudicotyledons</taxon>
        <taxon>Gunneridae</taxon>
        <taxon>Pentapetalae</taxon>
        <taxon>rosids</taxon>
        <taxon>fabids</taxon>
        <taxon>Rosales</taxon>
        <taxon>Rosaceae</taxon>
        <taxon>Rosoideae</taxon>
        <taxon>Rosoideae incertae sedis</taxon>
        <taxon>Rubus</taxon>
    </lineage>
</organism>
<dbReference type="InterPro" id="IPR050823">
    <property type="entry name" value="Plant_Ser_Thr_Prot_Kinase"/>
</dbReference>
<evidence type="ECO:0008006" key="8">
    <source>
        <dbReference type="Google" id="ProtNLM"/>
    </source>
</evidence>
<evidence type="ECO:0000313" key="6">
    <source>
        <dbReference type="EMBL" id="KAK9948377.1"/>
    </source>
</evidence>
<evidence type="ECO:0000313" key="7">
    <source>
        <dbReference type="Proteomes" id="UP001457282"/>
    </source>
</evidence>
<dbReference type="Proteomes" id="UP001457282">
    <property type="component" value="Unassembled WGS sequence"/>
</dbReference>
<evidence type="ECO:0000259" key="4">
    <source>
        <dbReference type="PROSITE" id="PS50011"/>
    </source>
</evidence>
<keyword evidence="2" id="KW-1003">Cell membrane</keyword>
<dbReference type="Gene3D" id="3.30.200.20">
    <property type="entry name" value="Phosphorylase Kinase, domain 1"/>
    <property type="match status" value="1"/>
</dbReference>
<comment type="caution">
    <text evidence="6">The sequence shown here is derived from an EMBL/GenBank/DDBJ whole genome shotgun (WGS) entry which is preliminary data.</text>
</comment>
<proteinExistence type="predicted"/>
<dbReference type="FunFam" id="1.10.510.10:FF:000095">
    <property type="entry name" value="protein STRUBBELIG-RECEPTOR FAMILY 8"/>
    <property type="match status" value="1"/>
</dbReference>
<dbReference type="SUPFAM" id="SSF56112">
    <property type="entry name" value="Protein kinase-like (PK-like)"/>
    <property type="match status" value="1"/>
</dbReference>
<evidence type="ECO:0000256" key="3">
    <source>
        <dbReference type="SAM" id="MobiDB-lite"/>
    </source>
</evidence>
<dbReference type="Pfam" id="PF05659">
    <property type="entry name" value="RPW8"/>
    <property type="match status" value="1"/>
</dbReference>
<keyword evidence="7" id="KW-1185">Reference proteome</keyword>
<gene>
    <name evidence="6" type="ORF">M0R45_003957</name>
</gene>
<dbReference type="AlphaFoldDB" id="A0AAW1YIL0"/>
<evidence type="ECO:0000256" key="1">
    <source>
        <dbReference type="ARBA" id="ARBA00004236"/>
    </source>
</evidence>
<dbReference type="InterPro" id="IPR001245">
    <property type="entry name" value="Ser-Thr/Tyr_kinase_cat_dom"/>
</dbReference>
<feature type="domain" description="RPW8" evidence="5">
    <location>
        <begin position="2"/>
        <end position="152"/>
    </location>
</feature>